<organism evidence="1 2">
    <name type="scientific">Anoxybacterium hadale</name>
    <dbReference type="NCBI Taxonomy" id="3408580"/>
    <lineage>
        <taxon>Bacteria</taxon>
        <taxon>Bacillati</taxon>
        <taxon>Bacillota</taxon>
        <taxon>Clostridia</taxon>
        <taxon>Peptostreptococcales</taxon>
        <taxon>Anaerovoracaceae</taxon>
        <taxon>Anoxybacterium</taxon>
    </lineage>
</organism>
<dbReference type="EMBL" id="CP042469">
    <property type="protein sequence ID" value="QOX62645.1"/>
    <property type="molecule type" value="Genomic_DNA"/>
</dbReference>
<protein>
    <submittedName>
        <fullName evidence="1">Uncharacterized protein</fullName>
    </submittedName>
</protein>
<proteinExistence type="predicted"/>
<evidence type="ECO:0000313" key="1">
    <source>
        <dbReference type="EMBL" id="QOX62645.1"/>
    </source>
</evidence>
<dbReference type="Proteomes" id="UP000594014">
    <property type="component" value="Chromosome"/>
</dbReference>
<evidence type="ECO:0000313" key="2">
    <source>
        <dbReference type="Proteomes" id="UP000594014"/>
    </source>
</evidence>
<accession>A0ACD1A889</accession>
<name>A0ACD1A889_9FIRM</name>
<keyword evidence="2" id="KW-1185">Reference proteome</keyword>
<sequence>MECNEIRELLSLYIDQMLDADEQKEVEKHLSVCEACNQEYQDLNEVHLLLSGMDPVPVPEAFEFRLKQALQEEKKRSSGYGASIKSLFGSKRYRMLASAAAVFAVGVLTLGVYQDVLGDFADKLGFIGRDGIEQAAPKDAEVDLYGTAKDEAGSTDSMKKQLDPLEDQQVQDQTQLNKNSEEQEVKLYQAKIASDGAASSAQKDVPLKKEAVGFTAPEAASDNGAAADESSSYTAENSDANGAAGSAPAGGADTAGLGNTKEQELSFGSLAQDEVRAKNKADQSGNSCSRSLTSSGVERNTAAVHFYMGLIEERLEGFDYQVLESGYAPTGKWNFRIFIFRGKDGNTYNEEIRVIGKDGKIKIICSNEITGL</sequence>
<gene>
    <name evidence="1" type="ORF">FRZ06_04425</name>
</gene>
<reference evidence="1" key="1">
    <citation type="submission" date="2019-08" db="EMBL/GenBank/DDBJ databases">
        <title>Genome sequence of Clostridiales bacterium MT110.</title>
        <authorList>
            <person name="Cao J."/>
        </authorList>
    </citation>
    <scope>NUCLEOTIDE SEQUENCE</scope>
    <source>
        <strain evidence="1">MT110</strain>
    </source>
</reference>